<name>A0A916S9F9_9BURK</name>
<feature type="signal peptide" evidence="1">
    <location>
        <begin position="1"/>
        <end position="19"/>
    </location>
</feature>
<organism evidence="3 4">
    <name type="scientific">Polaromonas eurypsychrophila</name>
    <dbReference type="NCBI Taxonomy" id="1614635"/>
    <lineage>
        <taxon>Bacteria</taxon>
        <taxon>Pseudomonadati</taxon>
        <taxon>Pseudomonadota</taxon>
        <taxon>Betaproteobacteria</taxon>
        <taxon>Burkholderiales</taxon>
        <taxon>Comamonadaceae</taxon>
        <taxon>Polaromonas</taxon>
    </lineage>
</organism>
<dbReference type="RefSeq" id="WP_188706200.1">
    <property type="nucleotide sequence ID" value="NZ_BMIG01000001.1"/>
</dbReference>
<dbReference type="Gene3D" id="2.60.40.2230">
    <property type="entry name" value="Uncharacterised protein YcnI-like PF07987, DUF1775"/>
    <property type="match status" value="1"/>
</dbReference>
<protein>
    <submittedName>
        <fullName evidence="3">Nuclear export factor GLE1</fullName>
    </submittedName>
</protein>
<gene>
    <name evidence="3" type="ORF">GCM10011496_04990</name>
</gene>
<dbReference type="Pfam" id="PF07987">
    <property type="entry name" value="DUF1775"/>
    <property type="match status" value="1"/>
</dbReference>
<dbReference type="EMBL" id="BMIG01000001">
    <property type="protein sequence ID" value="GGA87310.1"/>
    <property type="molecule type" value="Genomic_DNA"/>
</dbReference>
<evidence type="ECO:0000256" key="1">
    <source>
        <dbReference type="SAM" id="SignalP"/>
    </source>
</evidence>
<sequence length="182" mass="19185">MKILSTIKSIAACAVLAWAAPVFSHIVLENKSAPAGSNYKAVFVLGHGCQGSATTGVVVQIPTGFLGTKPYPKPGWTVTTQLGKLAKPYDSHGRQVTDDVTLVSWTATAKESALPDAFVDEFVLRGMTPEAAGPLWFKVLQICESGRNAWSDIPAAGTSTRGLKSPAVLLQVGPADTAHHHH</sequence>
<feature type="domain" description="YncI copper-binding" evidence="2">
    <location>
        <begin position="25"/>
        <end position="172"/>
    </location>
</feature>
<reference evidence="3" key="2">
    <citation type="submission" date="2020-09" db="EMBL/GenBank/DDBJ databases">
        <authorList>
            <person name="Sun Q."/>
            <person name="Zhou Y."/>
        </authorList>
    </citation>
    <scope>NUCLEOTIDE SEQUENCE</scope>
    <source>
        <strain evidence="3">CGMCC 1.15322</strain>
    </source>
</reference>
<comment type="caution">
    <text evidence="3">The sequence shown here is derived from an EMBL/GenBank/DDBJ whole genome shotgun (WGS) entry which is preliminary data.</text>
</comment>
<dbReference type="CDD" id="cd08545">
    <property type="entry name" value="YcnI_like"/>
    <property type="match status" value="1"/>
</dbReference>
<reference evidence="3" key="1">
    <citation type="journal article" date="2014" name="Int. J. Syst. Evol. Microbiol.">
        <title>Complete genome sequence of Corynebacterium casei LMG S-19264T (=DSM 44701T), isolated from a smear-ripened cheese.</title>
        <authorList>
            <consortium name="US DOE Joint Genome Institute (JGI-PGF)"/>
            <person name="Walter F."/>
            <person name="Albersmeier A."/>
            <person name="Kalinowski J."/>
            <person name="Ruckert C."/>
        </authorList>
    </citation>
    <scope>NUCLEOTIDE SEQUENCE</scope>
    <source>
        <strain evidence="3">CGMCC 1.15322</strain>
    </source>
</reference>
<proteinExistence type="predicted"/>
<accession>A0A916S9F9</accession>
<evidence type="ECO:0000259" key="2">
    <source>
        <dbReference type="Pfam" id="PF07987"/>
    </source>
</evidence>
<dbReference type="InterPro" id="IPR038507">
    <property type="entry name" value="YcnI-like_sf"/>
</dbReference>
<dbReference type="AlphaFoldDB" id="A0A916S9F9"/>
<dbReference type="Proteomes" id="UP000620596">
    <property type="component" value="Unassembled WGS sequence"/>
</dbReference>
<feature type="chain" id="PRO_5037042942" evidence="1">
    <location>
        <begin position="20"/>
        <end position="182"/>
    </location>
</feature>
<evidence type="ECO:0000313" key="4">
    <source>
        <dbReference type="Proteomes" id="UP000620596"/>
    </source>
</evidence>
<keyword evidence="4" id="KW-1185">Reference proteome</keyword>
<evidence type="ECO:0000313" key="3">
    <source>
        <dbReference type="EMBL" id="GGA87310.1"/>
    </source>
</evidence>
<dbReference type="InterPro" id="IPR012533">
    <property type="entry name" value="YcnI-copper_dom"/>
</dbReference>
<keyword evidence="1" id="KW-0732">Signal</keyword>